<accession>A0ACA9LKJ3</accession>
<evidence type="ECO:0000313" key="1">
    <source>
        <dbReference type="EMBL" id="CAG8536126.1"/>
    </source>
</evidence>
<protein>
    <submittedName>
        <fullName evidence="1">3458_t:CDS:1</fullName>
    </submittedName>
</protein>
<sequence>MSSLNADLQSTPPGIRMVELSEKKSLTISEEDTFYVLVSHQFNIFLPSPLAVESDLLVENIGKTVKVTSFSNYENKKSFFAPFTVFRSGIADFSRMDTDELVSFSNQLGTKLFPDRTVNSKRSEKTPKINRMDIRAIINSKDNYEDGNYSVVSSYIEEK</sequence>
<name>A0ACA9LKJ3_9GLOM</name>
<dbReference type="EMBL" id="CAJVPT010006952">
    <property type="protein sequence ID" value="CAG8536126.1"/>
    <property type="molecule type" value="Genomic_DNA"/>
</dbReference>
<proteinExistence type="predicted"/>
<reference evidence="1" key="1">
    <citation type="submission" date="2021-06" db="EMBL/GenBank/DDBJ databases">
        <authorList>
            <person name="Kallberg Y."/>
            <person name="Tangrot J."/>
            <person name="Rosling A."/>
        </authorList>
    </citation>
    <scope>NUCLEOTIDE SEQUENCE</scope>
    <source>
        <strain evidence="1">CL356</strain>
    </source>
</reference>
<keyword evidence="2" id="KW-1185">Reference proteome</keyword>
<gene>
    <name evidence="1" type="ORF">ACOLOM_LOCUS4276</name>
</gene>
<organism evidence="1 2">
    <name type="scientific">Acaulospora colombiana</name>
    <dbReference type="NCBI Taxonomy" id="27376"/>
    <lineage>
        <taxon>Eukaryota</taxon>
        <taxon>Fungi</taxon>
        <taxon>Fungi incertae sedis</taxon>
        <taxon>Mucoromycota</taxon>
        <taxon>Glomeromycotina</taxon>
        <taxon>Glomeromycetes</taxon>
        <taxon>Diversisporales</taxon>
        <taxon>Acaulosporaceae</taxon>
        <taxon>Acaulospora</taxon>
    </lineage>
</organism>
<evidence type="ECO:0000313" key="2">
    <source>
        <dbReference type="Proteomes" id="UP000789525"/>
    </source>
</evidence>
<comment type="caution">
    <text evidence="1">The sequence shown here is derived from an EMBL/GenBank/DDBJ whole genome shotgun (WGS) entry which is preliminary data.</text>
</comment>
<dbReference type="Proteomes" id="UP000789525">
    <property type="component" value="Unassembled WGS sequence"/>
</dbReference>